<comment type="caution">
    <text evidence="4">The sequence shown here is derived from an EMBL/GenBank/DDBJ whole genome shotgun (WGS) entry which is preliminary data.</text>
</comment>
<keyword evidence="3" id="KW-0732">Signal</keyword>
<name>A0AAD9FPX8_PAPLA</name>
<dbReference type="Proteomes" id="UP001182556">
    <property type="component" value="Unassembled WGS sequence"/>
</dbReference>
<accession>A0AAD9FPX8</accession>
<reference evidence="4" key="1">
    <citation type="submission" date="2023-02" db="EMBL/GenBank/DDBJ databases">
        <title>Identification and recombinant expression of a fungal hydrolase from Papiliotrema laurentii that hydrolyzes apple cutin and clears colloidal polyester polyurethane.</title>
        <authorList>
            <consortium name="DOE Joint Genome Institute"/>
            <person name="Roman V.A."/>
            <person name="Bojanowski C."/>
            <person name="Crable B.R."/>
            <person name="Wagner D.N."/>
            <person name="Hung C.S."/>
            <person name="Nadeau L.J."/>
            <person name="Schratz L."/>
            <person name="Haridas S."/>
            <person name="Pangilinan J."/>
            <person name="Lipzen A."/>
            <person name="Na H."/>
            <person name="Yan M."/>
            <person name="Ng V."/>
            <person name="Grigoriev I.V."/>
            <person name="Spatafora J.W."/>
            <person name="Barlow D."/>
            <person name="Biffinger J."/>
            <person name="Kelley-Loughnane N."/>
            <person name="Varaljay V.A."/>
            <person name="Crookes-Goodson W.J."/>
        </authorList>
    </citation>
    <scope>NUCLEOTIDE SEQUENCE</scope>
    <source>
        <strain evidence="4">5307AH</strain>
    </source>
</reference>
<keyword evidence="5" id="KW-1185">Reference proteome</keyword>
<proteinExistence type="predicted"/>
<feature type="region of interest" description="Disordered" evidence="1">
    <location>
        <begin position="312"/>
        <end position="335"/>
    </location>
</feature>
<organism evidence="4 5">
    <name type="scientific">Papiliotrema laurentii</name>
    <name type="common">Cryptococcus laurentii</name>
    <dbReference type="NCBI Taxonomy" id="5418"/>
    <lineage>
        <taxon>Eukaryota</taxon>
        <taxon>Fungi</taxon>
        <taxon>Dikarya</taxon>
        <taxon>Basidiomycota</taxon>
        <taxon>Agaricomycotina</taxon>
        <taxon>Tremellomycetes</taxon>
        <taxon>Tremellales</taxon>
        <taxon>Rhynchogastremaceae</taxon>
        <taxon>Papiliotrema</taxon>
    </lineage>
</organism>
<keyword evidence="2" id="KW-0472">Membrane</keyword>
<evidence type="ECO:0000256" key="2">
    <source>
        <dbReference type="SAM" id="Phobius"/>
    </source>
</evidence>
<protein>
    <submittedName>
        <fullName evidence="4">Uncharacterized protein</fullName>
    </submittedName>
</protein>
<keyword evidence="2" id="KW-0812">Transmembrane</keyword>
<evidence type="ECO:0000256" key="1">
    <source>
        <dbReference type="SAM" id="MobiDB-lite"/>
    </source>
</evidence>
<evidence type="ECO:0000313" key="4">
    <source>
        <dbReference type="EMBL" id="KAK1923443.1"/>
    </source>
</evidence>
<feature type="signal peptide" evidence="3">
    <location>
        <begin position="1"/>
        <end position="19"/>
    </location>
</feature>
<dbReference type="AlphaFoldDB" id="A0AAD9FPX8"/>
<feature type="chain" id="PRO_5042282445" evidence="3">
    <location>
        <begin position="20"/>
        <end position="360"/>
    </location>
</feature>
<evidence type="ECO:0000313" key="5">
    <source>
        <dbReference type="Proteomes" id="UP001182556"/>
    </source>
</evidence>
<sequence>MRGTLLSLAALSLCGIVYGQRSGLGQACDQANNHYDANTWALISNCDYQTYCADNGTCASRGCRKDIYPFGYNDVPFNELPPMCPQGQFCPDESDRCMDQVPVGGTCQKDRDDECQPPPDFKQWAGYLNVNGSICLNYTCYWANVSVGQTCVNDNTRYTAYQDNGNAYAFIVSRDNCANGLYCDAPTLQCIRQNEVGAACTAHKECISYNCESNGKCGRAADEPIHPPAYSYVLVGLGIVILIVGVMVSLWLFHRKSRKENQIRLEQYYNEQVAYRQSIMTMSNAKNSLLSLPANTRPEVAKQSLLNEDSYAYTSNLDPNGPLPPNMRRDSSAAWSEADSEVLLVDHMNKDGHPHAQSRG</sequence>
<feature type="transmembrane region" description="Helical" evidence="2">
    <location>
        <begin position="229"/>
        <end position="253"/>
    </location>
</feature>
<gene>
    <name evidence="4" type="ORF">DB88DRAFT_491269</name>
</gene>
<keyword evidence="2" id="KW-1133">Transmembrane helix</keyword>
<dbReference type="EMBL" id="JAODAN010000006">
    <property type="protein sequence ID" value="KAK1923443.1"/>
    <property type="molecule type" value="Genomic_DNA"/>
</dbReference>
<evidence type="ECO:0000256" key="3">
    <source>
        <dbReference type="SAM" id="SignalP"/>
    </source>
</evidence>